<evidence type="ECO:0000313" key="1">
    <source>
        <dbReference type="EMBL" id="RNA01489.1"/>
    </source>
</evidence>
<organism evidence="1 2">
    <name type="scientific">Brachionus plicatilis</name>
    <name type="common">Marine rotifer</name>
    <name type="synonym">Brachionus muelleri</name>
    <dbReference type="NCBI Taxonomy" id="10195"/>
    <lineage>
        <taxon>Eukaryota</taxon>
        <taxon>Metazoa</taxon>
        <taxon>Spiralia</taxon>
        <taxon>Gnathifera</taxon>
        <taxon>Rotifera</taxon>
        <taxon>Eurotatoria</taxon>
        <taxon>Monogononta</taxon>
        <taxon>Pseudotrocha</taxon>
        <taxon>Ploima</taxon>
        <taxon>Brachionidae</taxon>
        <taxon>Brachionus</taxon>
    </lineage>
</organism>
<sequence length="139" mass="15935">MLGLAQQEKKADKKKCMDCKNVKKKLTIMLVNRIAFDYMSLIFDILNFSGIDITSWRLVPLSDKSNGIISISLVNLATFKLLKIGQFFFHLAQNQSSTSDERSFINGSTLDSIRQLFNFYHIFFHTDLGKMQSRTGEKV</sequence>
<dbReference type="AlphaFoldDB" id="A0A3M7PRE0"/>
<gene>
    <name evidence="1" type="ORF">BpHYR1_030795</name>
</gene>
<dbReference type="Proteomes" id="UP000276133">
    <property type="component" value="Unassembled WGS sequence"/>
</dbReference>
<keyword evidence="2" id="KW-1185">Reference proteome</keyword>
<evidence type="ECO:0000313" key="2">
    <source>
        <dbReference type="Proteomes" id="UP000276133"/>
    </source>
</evidence>
<protein>
    <submittedName>
        <fullName evidence="1">Uncharacterized protein</fullName>
    </submittedName>
</protein>
<name>A0A3M7PRE0_BRAPC</name>
<dbReference type="EMBL" id="REGN01009303">
    <property type="protein sequence ID" value="RNA01489.1"/>
    <property type="molecule type" value="Genomic_DNA"/>
</dbReference>
<reference evidence="1 2" key="1">
    <citation type="journal article" date="2018" name="Sci. Rep.">
        <title>Genomic signatures of local adaptation to the degree of environmental predictability in rotifers.</title>
        <authorList>
            <person name="Franch-Gras L."/>
            <person name="Hahn C."/>
            <person name="Garcia-Roger E.M."/>
            <person name="Carmona M.J."/>
            <person name="Serra M."/>
            <person name="Gomez A."/>
        </authorList>
    </citation>
    <scope>NUCLEOTIDE SEQUENCE [LARGE SCALE GENOMIC DNA]</scope>
    <source>
        <strain evidence="1">HYR1</strain>
    </source>
</reference>
<comment type="caution">
    <text evidence="1">The sequence shown here is derived from an EMBL/GenBank/DDBJ whole genome shotgun (WGS) entry which is preliminary data.</text>
</comment>
<accession>A0A3M7PRE0</accession>
<proteinExistence type="predicted"/>